<evidence type="ECO:0000256" key="1">
    <source>
        <dbReference type="SAM" id="Phobius"/>
    </source>
</evidence>
<dbReference type="GO" id="GO:0022857">
    <property type="term" value="F:transmembrane transporter activity"/>
    <property type="evidence" value="ECO:0007669"/>
    <property type="project" value="InterPro"/>
</dbReference>
<protein>
    <submittedName>
        <fullName evidence="2">Putative major facilitator superfamily transporter</fullName>
    </submittedName>
</protein>
<comment type="caution">
    <text evidence="2">The sequence shown here is derived from an EMBL/GenBank/DDBJ whole genome shotgun (WGS) entry which is preliminary data.</text>
</comment>
<feature type="transmembrane region" description="Helical" evidence="1">
    <location>
        <begin position="271"/>
        <end position="293"/>
    </location>
</feature>
<feature type="transmembrane region" description="Helical" evidence="1">
    <location>
        <begin position="143"/>
        <end position="167"/>
    </location>
</feature>
<feature type="transmembrane region" description="Helical" evidence="1">
    <location>
        <begin position="300"/>
        <end position="317"/>
    </location>
</feature>
<keyword evidence="3" id="KW-1185">Reference proteome</keyword>
<feature type="transmembrane region" description="Helical" evidence="1">
    <location>
        <begin position="239"/>
        <end position="259"/>
    </location>
</feature>
<feature type="transmembrane region" description="Helical" evidence="1">
    <location>
        <begin position="116"/>
        <end position="136"/>
    </location>
</feature>
<name>K6WP19_9ACTN</name>
<accession>K6WP19</accession>
<sequence length="416" mass="42361">MTETLETRSMQRDRGIRLRCSLAASAGFALLIVGSNIPAPILPIYRDDLQLSTFTVTALFAVYLAALVATFTTVARTTLAGKAAVVLPVSLGIGMIADVALWAGHDAVAWLFAGRMLTGLAAGLGTGATATIAVAMRGERGRAIAATGTLAGSFLGLVGAAVVAEFLPGPTTTVYLCHIALVAIALGLLIVALVSARRVLKVELRGAAPSDATIDRDLGTLEVTGVPAVAVQDTRRLRWAGYGLGIAGWAIGGIVVGLLPTVVADELGSPSIIVTALAPIVLLGAACLSPYVFRSMRAEAAVVVIAVAAVLCLVGVWLGNLGLILTCCVLWGVGQGFAYACGLRIVTAGLGPVDQGRVASRYASICYGFTGVLAVTTGAVATAWGSVGGMVLQAVVFVTLCTSVAVLGHRRWPAGV</sequence>
<feature type="transmembrane region" description="Helical" evidence="1">
    <location>
        <begin position="83"/>
        <end position="104"/>
    </location>
</feature>
<dbReference type="RefSeq" id="WP_006329491.1">
    <property type="nucleotide sequence ID" value="NZ_BAHC01000012.1"/>
</dbReference>
<dbReference type="Pfam" id="PF07690">
    <property type="entry name" value="MFS_1"/>
    <property type="match status" value="1"/>
</dbReference>
<dbReference type="STRING" id="1108045.GORHZ_012_00080"/>
<dbReference type="EMBL" id="BAHC01000012">
    <property type="protein sequence ID" value="GAB88279.1"/>
    <property type="molecule type" value="Genomic_DNA"/>
</dbReference>
<feature type="transmembrane region" description="Helical" evidence="1">
    <location>
        <begin position="21"/>
        <end position="45"/>
    </location>
</feature>
<dbReference type="eggNOG" id="COG0477">
    <property type="taxonomic scope" value="Bacteria"/>
</dbReference>
<feature type="transmembrane region" description="Helical" evidence="1">
    <location>
        <begin position="323"/>
        <end position="341"/>
    </location>
</feature>
<proteinExistence type="predicted"/>
<evidence type="ECO:0000313" key="2">
    <source>
        <dbReference type="EMBL" id="GAB88279.1"/>
    </source>
</evidence>
<organism evidence="2 3">
    <name type="scientific">Gordonia rhizosphera NBRC 16068</name>
    <dbReference type="NCBI Taxonomy" id="1108045"/>
    <lineage>
        <taxon>Bacteria</taxon>
        <taxon>Bacillati</taxon>
        <taxon>Actinomycetota</taxon>
        <taxon>Actinomycetes</taxon>
        <taxon>Mycobacteriales</taxon>
        <taxon>Gordoniaceae</taxon>
        <taxon>Gordonia</taxon>
    </lineage>
</organism>
<dbReference type="AlphaFoldDB" id="K6WP19"/>
<dbReference type="InterPro" id="IPR011701">
    <property type="entry name" value="MFS"/>
</dbReference>
<feature type="transmembrane region" description="Helical" evidence="1">
    <location>
        <begin position="362"/>
        <end position="384"/>
    </location>
</feature>
<feature type="transmembrane region" description="Helical" evidence="1">
    <location>
        <begin position="173"/>
        <end position="196"/>
    </location>
</feature>
<evidence type="ECO:0000313" key="3">
    <source>
        <dbReference type="Proteomes" id="UP000008363"/>
    </source>
</evidence>
<gene>
    <name evidence="2" type="ORF">GORHZ_012_00080</name>
</gene>
<dbReference type="SUPFAM" id="SSF103473">
    <property type="entry name" value="MFS general substrate transporter"/>
    <property type="match status" value="1"/>
</dbReference>
<keyword evidence="1" id="KW-0812">Transmembrane</keyword>
<keyword evidence="1" id="KW-1133">Transmembrane helix</keyword>
<keyword evidence="1" id="KW-0472">Membrane</keyword>
<feature type="transmembrane region" description="Helical" evidence="1">
    <location>
        <begin position="51"/>
        <end position="71"/>
    </location>
</feature>
<dbReference type="InterPro" id="IPR036259">
    <property type="entry name" value="MFS_trans_sf"/>
</dbReference>
<feature type="transmembrane region" description="Helical" evidence="1">
    <location>
        <begin position="390"/>
        <end position="408"/>
    </location>
</feature>
<reference evidence="2 3" key="1">
    <citation type="submission" date="2012-08" db="EMBL/GenBank/DDBJ databases">
        <title>Whole genome shotgun sequence of Gordonia rhizosphera NBRC 16068.</title>
        <authorList>
            <person name="Takarada H."/>
            <person name="Isaki S."/>
            <person name="Hosoyama A."/>
            <person name="Tsuchikane K."/>
            <person name="Katsumata H."/>
            <person name="Baba S."/>
            <person name="Ohji S."/>
            <person name="Yamazaki S."/>
            <person name="Fujita N."/>
        </authorList>
    </citation>
    <scope>NUCLEOTIDE SEQUENCE [LARGE SCALE GENOMIC DNA]</scope>
    <source>
        <strain evidence="2 3">NBRC 16068</strain>
    </source>
</reference>
<dbReference type="Gene3D" id="1.20.1250.20">
    <property type="entry name" value="MFS general substrate transporter like domains"/>
    <property type="match status" value="1"/>
</dbReference>
<dbReference type="Proteomes" id="UP000008363">
    <property type="component" value="Unassembled WGS sequence"/>
</dbReference>